<dbReference type="OrthoDB" id="756370at2759"/>
<dbReference type="AlphaFoldDB" id="A0A0F4ZKY4"/>
<keyword evidence="7" id="KW-0175">Coiled coil</keyword>
<dbReference type="GO" id="GO:0005656">
    <property type="term" value="C:nuclear pre-replicative complex"/>
    <property type="evidence" value="ECO:0007669"/>
    <property type="project" value="TreeGrafter"/>
</dbReference>
<dbReference type="GO" id="GO:0006261">
    <property type="term" value="P:DNA-templated DNA replication"/>
    <property type="evidence" value="ECO:0007669"/>
    <property type="project" value="TreeGrafter"/>
</dbReference>
<evidence type="ECO:0000256" key="4">
    <source>
        <dbReference type="ARBA" id="ARBA00022737"/>
    </source>
</evidence>
<dbReference type="InterPro" id="IPR045227">
    <property type="entry name" value="WDR18/Ipi3/RID3"/>
</dbReference>
<evidence type="ECO:0000256" key="1">
    <source>
        <dbReference type="ARBA" id="ARBA00002355"/>
    </source>
</evidence>
<keyword evidence="4" id="KW-0677">Repeat</keyword>
<keyword evidence="6" id="KW-0698">rRNA processing</keyword>
<accession>A0A0F4ZKY4</accession>
<dbReference type="GO" id="GO:0006364">
    <property type="term" value="P:rRNA processing"/>
    <property type="evidence" value="ECO:0007669"/>
    <property type="project" value="UniProtKB-UniRule"/>
</dbReference>
<dbReference type="Gene3D" id="2.130.10.10">
    <property type="entry name" value="YVTN repeat-like/Quinoprotein amine dehydrogenase"/>
    <property type="match status" value="2"/>
</dbReference>
<keyword evidence="3 5" id="KW-0853">WD repeat</keyword>
<feature type="coiled-coil region" evidence="7">
    <location>
        <begin position="392"/>
        <end position="420"/>
    </location>
</feature>
<dbReference type="SUPFAM" id="SSF50978">
    <property type="entry name" value="WD40 repeat-like"/>
    <property type="match status" value="1"/>
</dbReference>
<dbReference type="PROSITE" id="PS50082">
    <property type="entry name" value="WD_REPEATS_2"/>
    <property type="match status" value="1"/>
</dbReference>
<evidence type="ECO:0000313" key="9">
    <source>
        <dbReference type="Proteomes" id="UP000033483"/>
    </source>
</evidence>
<evidence type="ECO:0000256" key="2">
    <source>
        <dbReference type="ARBA" id="ARBA00010143"/>
    </source>
</evidence>
<evidence type="ECO:0000313" key="8">
    <source>
        <dbReference type="EMBL" id="KKA30885.1"/>
    </source>
</evidence>
<feature type="repeat" description="WD" evidence="5">
    <location>
        <begin position="171"/>
        <end position="216"/>
    </location>
</feature>
<dbReference type="SMART" id="SM00320">
    <property type="entry name" value="WD40"/>
    <property type="match status" value="6"/>
</dbReference>
<evidence type="ECO:0000256" key="6">
    <source>
        <dbReference type="RuleBase" id="RU369067"/>
    </source>
</evidence>
<dbReference type="PANTHER" id="PTHR18763">
    <property type="entry name" value="WD-REPEAT PROTEIN 18"/>
    <property type="match status" value="1"/>
</dbReference>
<sequence length="426" mass="45841">MLSEDFVVAVCGPPLASNTSISKDAGIYTYQLAPQLQARSVLKKSSAPVHGMAVSRTHIFTAQKDKAHVHVYSRERGNQEALVAFSERITAVALVGDVLVLGTGEGRLILWETCTGRQITTPPCHVQPITCIETAPFHILTGSDDANIHVWPTAPLLERDSTTDQEPARVLSNHRGPITALSAGSSANPETSICVSSSRDKTIIIWNYATGDALRTLLFASTPLCVSLDPCGRAIFTTTDSGELFLVDMYGPRPLIGPHSEDHASAAVNVTTPLGNADEELGPAQTLAVSYDGTTLVTGHTRGKVMQWSLTDNSHPSELANLNASVTNLAFTPIVEAQPAGTRAINIVKPTQAERLYTFTAQMDTSLAPSSRFESMLAHTGFSAEALQGAVLAMQEENIEASAEEALRKENEELWELVNEQRKTKK</sequence>
<evidence type="ECO:0000256" key="5">
    <source>
        <dbReference type="PROSITE-ProRule" id="PRU00221"/>
    </source>
</evidence>
<dbReference type="Pfam" id="PF00400">
    <property type="entry name" value="WD40"/>
    <property type="match status" value="2"/>
</dbReference>
<dbReference type="Proteomes" id="UP000033483">
    <property type="component" value="Unassembled WGS sequence"/>
</dbReference>
<comment type="subunit">
    <text evidence="6">Component of the RIX1 complex, composed of IPI1, RIX1/IPI2 and IPI3 in a 1:2:2 stoichiometry. The complex interacts (via RIX1) with MDN1 (via its hexameric AAA ATPase ring) and the pre-60S ribosome particles.</text>
</comment>
<protein>
    <recommendedName>
        <fullName evidence="6">Pre-rRNA-processing protein IPI3</fullName>
    </recommendedName>
</protein>
<proteinExistence type="inferred from homology"/>
<dbReference type="InterPro" id="IPR015943">
    <property type="entry name" value="WD40/YVTN_repeat-like_dom_sf"/>
</dbReference>
<keyword evidence="9" id="KW-1185">Reference proteome</keyword>
<dbReference type="PANTHER" id="PTHR18763:SF0">
    <property type="entry name" value="WD REPEAT-CONTAINING PROTEIN 18"/>
    <property type="match status" value="1"/>
</dbReference>
<dbReference type="InterPro" id="IPR001680">
    <property type="entry name" value="WD40_rpt"/>
</dbReference>
<keyword evidence="6" id="KW-0539">Nucleus</keyword>
<dbReference type="EMBL" id="LAEV01000212">
    <property type="protein sequence ID" value="KKA30885.1"/>
    <property type="molecule type" value="Genomic_DNA"/>
</dbReference>
<dbReference type="GO" id="GO:0120330">
    <property type="term" value="C:rixosome complex"/>
    <property type="evidence" value="ECO:0007669"/>
    <property type="project" value="UniProtKB-UniRule"/>
</dbReference>
<name>A0A0F4ZKY4_9PEZI</name>
<gene>
    <name evidence="8" type="ORF">TD95_004547</name>
</gene>
<evidence type="ECO:0000256" key="7">
    <source>
        <dbReference type="SAM" id="Coils"/>
    </source>
</evidence>
<comment type="function">
    <text evidence="1 6">Component of the RIX1 complex required for processing of ITS2 sequences from 35S pre-rRNA.</text>
</comment>
<comment type="subcellular location">
    <subcellularLocation>
        <location evidence="6">Nucleus</location>
    </subcellularLocation>
</comment>
<reference evidence="8 9" key="1">
    <citation type="submission" date="2015-03" db="EMBL/GenBank/DDBJ databases">
        <authorList>
            <person name="Radwan O."/>
            <person name="Al-Naeli F.A."/>
            <person name="Rendon G.A."/>
            <person name="Fields C."/>
        </authorList>
    </citation>
    <scope>NUCLEOTIDE SEQUENCE [LARGE SCALE GENOMIC DNA]</scope>
    <source>
        <strain evidence="8">CR-DP1</strain>
    </source>
</reference>
<comment type="caution">
    <text evidence="8">The sequence shown here is derived from an EMBL/GenBank/DDBJ whole genome shotgun (WGS) entry which is preliminary data.</text>
</comment>
<dbReference type="InterPro" id="IPR036322">
    <property type="entry name" value="WD40_repeat_dom_sf"/>
</dbReference>
<evidence type="ECO:0000256" key="3">
    <source>
        <dbReference type="ARBA" id="ARBA00022574"/>
    </source>
</evidence>
<organism evidence="8 9">
    <name type="scientific">Thielaviopsis punctulata</name>
    <dbReference type="NCBI Taxonomy" id="72032"/>
    <lineage>
        <taxon>Eukaryota</taxon>
        <taxon>Fungi</taxon>
        <taxon>Dikarya</taxon>
        <taxon>Ascomycota</taxon>
        <taxon>Pezizomycotina</taxon>
        <taxon>Sordariomycetes</taxon>
        <taxon>Hypocreomycetidae</taxon>
        <taxon>Microascales</taxon>
        <taxon>Ceratocystidaceae</taxon>
        <taxon>Thielaviopsis</taxon>
    </lineage>
</organism>
<comment type="similarity">
    <text evidence="2 6">Belongs to the WD repeat IPI3/WDR18 family.</text>
</comment>